<dbReference type="OrthoDB" id="1449298at2"/>
<name>A0A175VDT3_AEREN</name>
<accession>A0A175VDT3</accession>
<dbReference type="Proteomes" id="UP000078435">
    <property type="component" value="Unassembled WGS sequence"/>
</dbReference>
<gene>
    <name evidence="2" type="ORF">LCR_03425</name>
</gene>
<evidence type="ECO:0000259" key="1">
    <source>
        <dbReference type="Pfam" id="PF22294"/>
    </source>
</evidence>
<evidence type="ECO:0000313" key="2">
    <source>
        <dbReference type="EMBL" id="KXU78649.1"/>
    </source>
</evidence>
<dbReference type="InterPro" id="IPR054239">
    <property type="entry name" value="DUF6966"/>
</dbReference>
<feature type="domain" description="DUF6966" evidence="1">
    <location>
        <begin position="10"/>
        <end position="61"/>
    </location>
</feature>
<organism evidence="2 3">
    <name type="scientific">Aeromonas enteropelogenes</name>
    <name type="common">Aeromonas trota</name>
    <dbReference type="NCBI Taxonomy" id="29489"/>
    <lineage>
        <taxon>Bacteria</taxon>
        <taxon>Pseudomonadati</taxon>
        <taxon>Pseudomonadota</taxon>
        <taxon>Gammaproteobacteria</taxon>
        <taxon>Aeromonadales</taxon>
        <taxon>Aeromonadaceae</taxon>
        <taxon>Aeromonas</taxon>
    </lineage>
</organism>
<dbReference type="EMBL" id="JMGO02000017">
    <property type="protein sequence ID" value="KXU78649.1"/>
    <property type="molecule type" value="Genomic_DNA"/>
</dbReference>
<proteinExistence type="predicted"/>
<protein>
    <recommendedName>
        <fullName evidence="1">DUF6966 domain-containing protein</fullName>
    </recommendedName>
</protein>
<dbReference type="RefSeq" id="WP_061477384.1">
    <property type="nucleotide sequence ID" value="NZ_JAAKKB010000003.1"/>
</dbReference>
<comment type="caution">
    <text evidence="2">The sequence shown here is derived from an EMBL/GenBank/DDBJ whole genome shotgun (WGS) entry which is preliminary data.</text>
</comment>
<dbReference type="AlphaFoldDB" id="A0A175VDT3"/>
<reference evidence="2 3" key="1">
    <citation type="submission" date="2016-02" db="EMBL/GenBank/DDBJ databases">
        <title>Draft genome sequence of Aeromonas trota strain 1999lcr isolated from cerebrospinal fluid (CSF).</title>
        <authorList>
            <person name="Dallagassa C.B."/>
            <person name="Prediger K.C."/>
            <person name="Weiss V.A."/>
            <person name="Assis F.E."/>
            <person name="Baura V."/>
            <person name="Cruz L.M."/>
            <person name="Souza E.M."/>
            <person name="Pedrosa F.O."/>
            <person name="Fadel-Picheth C.M."/>
        </authorList>
    </citation>
    <scope>NUCLEOTIDE SEQUENCE [LARGE SCALE GENOMIC DNA]</scope>
    <source>
        <strain evidence="2 3">1999lcr</strain>
    </source>
</reference>
<dbReference type="Pfam" id="PF22294">
    <property type="entry name" value="DUF6966"/>
    <property type="match status" value="1"/>
</dbReference>
<evidence type="ECO:0000313" key="3">
    <source>
        <dbReference type="Proteomes" id="UP000078435"/>
    </source>
</evidence>
<sequence length="95" mass="10799">MNEAIELLQSVKEKHWSTWLAHDAALVEKRDLRGIEHLLSAFGGMGSLNDLVIHPINGHEVQDFAIDKANRKLQKILGEIWSLAKQLYNDELQAK</sequence>